<sequence length="84" mass="10070">SGQFEAQNTRLIRSGNRFLKYYLCEAAKSLVRCDTEHRRYYDLKYKEVNKYQHKRALALTARKLVRLVFRLLKDNRLYIPSVTA</sequence>
<dbReference type="GO" id="GO:0003677">
    <property type="term" value="F:DNA binding"/>
    <property type="evidence" value="ECO:0007669"/>
    <property type="project" value="InterPro"/>
</dbReference>
<feature type="non-terminal residue" evidence="2">
    <location>
        <position position="1"/>
    </location>
</feature>
<dbReference type="Pfam" id="PF02371">
    <property type="entry name" value="Transposase_20"/>
    <property type="match status" value="1"/>
</dbReference>
<proteinExistence type="predicted"/>
<evidence type="ECO:0000313" key="2">
    <source>
        <dbReference type="EMBL" id="SEP47742.1"/>
    </source>
</evidence>
<accession>A0A1H8Y6M7</accession>
<dbReference type="InterPro" id="IPR003346">
    <property type="entry name" value="Transposase_20"/>
</dbReference>
<dbReference type="GO" id="GO:0004803">
    <property type="term" value="F:transposase activity"/>
    <property type="evidence" value="ECO:0007669"/>
    <property type="project" value="InterPro"/>
</dbReference>
<evidence type="ECO:0000313" key="3">
    <source>
        <dbReference type="Proteomes" id="UP000198847"/>
    </source>
</evidence>
<protein>
    <submittedName>
        <fullName evidence="2">Transposase IS116/IS110/IS902 family protein</fullName>
    </submittedName>
</protein>
<dbReference type="AlphaFoldDB" id="A0A1H8Y6M7"/>
<organism evidence="2 3">
    <name type="scientific">Propionispora vibrioides</name>
    <dbReference type="NCBI Taxonomy" id="112903"/>
    <lineage>
        <taxon>Bacteria</taxon>
        <taxon>Bacillati</taxon>
        <taxon>Bacillota</taxon>
        <taxon>Negativicutes</taxon>
        <taxon>Selenomonadales</taxon>
        <taxon>Sporomusaceae</taxon>
        <taxon>Propionispora</taxon>
    </lineage>
</organism>
<evidence type="ECO:0000259" key="1">
    <source>
        <dbReference type="Pfam" id="PF02371"/>
    </source>
</evidence>
<dbReference type="InterPro" id="IPR047650">
    <property type="entry name" value="Transpos_IS110"/>
</dbReference>
<dbReference type="OrthoDB" id="1680608at2"/>
<dbReference type="PANTHER" id="PTHR33055">
    <property type="entry name" value="TRANSPOSASE FOR INSERTION SEQUENCE ELEMENT IS1111A"/>
    <property type="match status" value="1"/>
</dbReference>
<gene>
    <name evidence="2" type="ORF">SAMN04490178_1481</name>
</gene>
<dbReference type="PANTHER" id="PTHR33055:SF15">
    <property type="entry name" value="TRANSPOSASE-RELATED"/>
    <property type="match status" value="1"/>
</dbReference>
<dbReference type="EMBL" id="FODY01000048">
    <property type="protein sequence ID" value="SEP47742.1"/>
    <property type="molecule type" value="Genomic_DNA"/>
</dbReference>
<dbReference type="GO" id="GO:0006313">
    <property type="term" value="P:DNA transposition"/>
    <property type="evidence" value="ECO:0007669"/>
    <property type="project" value="InterPro"/>
</dbReference>
<keyword evidence="3" id="KW-1185">Reference proteome</keyword>
<reference evidence="2 3" key="1">
    <citation type="submission" date="2016-10" db="EMBL/GenBank/DDBJ databases">
        <authorList>
            <person name="de Groot N.N."/>
        </authorList>
    </citation>
    <scope>NUCLEOTIDE SEQUENCE [LARGE SCALE GENOMIC DNA]</scope>
    <source>
        <strain evidence="2 3">DSM 13305</strain>
    </source>
</reference>
<name>A0A1H8Y6M7_9FIRM</name>
<dbReference type="Proteomes" id="UP000198847">
    <property type="component" value="Unassembled WGS sequence"/>
</dbReference>
<feature type="domain" description="Transposase IS116/IS110/IS902 C-terminal" evidence="1">
    <location>
        <begin position="1"/>
        <end position="41"/>
    </location>
</feature>